<evidence type="ECO:0000313" key="1">
    <source>
        <dbReference type="EMBL" id="MBB6144307.1"/>
    </source>
</evidence>
<sequence length="44" mass="4899">MRADLDTTASTKHELARLRVLRVAGTFLLVLDERVGDLSLTESK</sequence>
<dbReference type="AlphaFoldDB" id="A0A841JV09"/>
<accession>A0A841JV09</accession>
<keyword evidence="2" id="KW-1185">Reference proteome</keyword>
<name>A0A841JV09_9BACT</name>
<evidence type="ECO:0000313" key="2">
    <source>
        <dbReference type="Proteomes" id="UP000538666"/>
    </source>
</evidence>
<protein>
    <submittedName>
        <fullName evidence="1">Cephalosporin hydroxylase</fullName>
    </submittedName>
</protein>
<reference evidence="1 2" key="1">
    <citation type="submission" date="2020-08" db="EMBL/GenBank/DDBJ databases">
        <title>Genomic Encyclopedia of Type Strains, Phase IV (KMG-IV): sequencing the most valuable type-strain genomes for metagenomic binning, comparative biology and taxonomic classification.</title>
        <authorList>
            <person name="Goeker M."/>
        </authorList>
    </citation>
    <scope>NUCLEOTIDE SEQUENCE [LARGE SCALE GENOMIC DNA]</scope>
    <source>
        <strain evidence="1 2">DSM 103733</strain>
    </source>
</reference>
<comment type="caution">
    <text evidence="1">The sequence shown here is derived from an EMBL/GenBank/DDBJ whole genome shotgun (WGS) entry which is preliminary data.</text>
</comment>
<proteinExistence type="predicted"/>
<gene>
    <name evidence="1" type="ORF">HNQ77_002259</name>
</gene>
<dbReference type="EMBL" id="JACHEK010000004">
    <property type="protein sequence ID" value="MBB6144307.1"/>
    <property type="molecule type" value="Genomic_DNA"/>
</dbReference>
<dbReference type="Proteomes" id="UP000538666">
    <property type="component" value="Unassembled WGS sequence"/>
</dbReference>
<organism evidence="1 2">
    <name type="scientific">Silvibacterium bohemicum</name>
    <dbReference type="NCBI Taxonomy" id="1577686"/>
    <lineage>
        <taxon>Bacteria</taxon>
        <taxon>Pseudomonadati</taxon>
        <taxon>Acidobacteriota</taxon>
        <taxon>Terriglobia</taxon>
        <taxon>Terriglobales</taxon>
        <taxon>Acidobacteriaceae</taxon>
        <taxon>Silvibacterium</taxon>
    </lineage>
</organism>